<name>A0ABN5N5H6_9BACI</name>
<keyword evidence="3" id="KW-1185">Reference proteome</keyword>
<accession>A0ABN5N5H6</accession>
<gene>
    <name evidence="2" type="ORF">DTO10_15150</name>
</gene>
<keyword evidence="1" id="KW-1133">Transmembrane helix</keyword>
<dbReference type="EMBL" id="CP030926">
    <property type="protein sequence ID" value="AXN39583.1"/>
    <property type="molecule type" value="Genomic_DNA"/>
</dbReference>
<dbReference type="GeneID" id="95399572"/>
<evidence type="ECO:0000256" key="1">
    <source>
        <dbReference type="SAM" id="Phobius"/>
    </source>
</evidence>
<reference evidence="2 3" key="1">
    <citation type="submission" date="2018-07" db="EMBL/GenBank/DDBJ databases">
        <title>The molecular basis for the intramolecular migration of carboxyl group in the catabolism of para-hydroxybenzoate via gentisate.</title>
        <authorList>
            <person name="Zhao H."/>
            <person name="Xu Y."/>
            <person name="Lin S."/>
            <person name="Spain J.C."/>
            <person name="Zhou N.-Y."/>
        </authorList>
    </citation>
    <scope>NUCLEOTIDE SEQUENCE [LARGE SCALE GENOMIC DNA]</scope>
    <source>
        <strain evidence="2 3">PHB-7a</strain>
    </source>
</reference>
<dbReference type="RefSeq" id="WP_116821416.1">
    <property type="nucleotide sequence ID" value="NZ_CP030926.1"/>
</dbReference>
<organism evidence="2 3">
    <name type="scientific">Peribacillus butanolivorans</name>
    <dbReference type="NCBI Taxonomy" id="421767"/>
    <lineage>
        <taxon>Bacteria</taxon>
        <taxon>Bacillati</taxon>
        <taxon>Bacillota</taxon>
        <taxon>Bacilli</taxon>
        <taxon>Bacillales</taxon>
        <taxon>Bacillaceae</taxon>
        <taxon>Peribacillus</taxon>
    </lineage>
</organism>
<evidence type="ECO:0000313" key="2">
    <source>
        <dbReference type="EMBL" id="AXN39583.1"/>
    </source>
</evidence>
<dbReference type="Proteomes" id="UP000260457">
    <property type="component" value="Chromosome"/>
</dbReference>
<feature type="transmembrane region" description="Helical" evidence="1">
    <location>
        <begin position="7"/>
        <end position="28"/>
    </location>
</feature>
<evidence type="ECO:0000313" key="3">
    <source>
        <dbReference type="Proteomes" id="UP000260457"/>
    </source>
</evidence>
<sequence length="87" mass="9623">MKVVFQAFIGSIILHVFYFVSTMIVGSIKTSQYKPGIENAWGQAETLQNEGVFGKVISPSVYLVSLVGVALICGIIIFSYEKIFTER</sequence>
<keyword evidence="1" id="KW-0812">Transmembrane</keyword>
<protein>
    <recommendedName>
        <fullName evidence="4">Menaquinol-cytochrome c reductase cytochrome b subunit</fullName>
    </recommendedName>
</protein>
<evidence type="ECO:0008006" key="4">
    <source>
        <dbReference type="Google" id="ProtNLM"/>
    </source>
</evidence>
<feature type="transmembrane region" description="Helical" evidence="1">
    <location>
        <begin position="61"/>
        <end position="80"/>
    </location>
</feature>
<proteinExistence type="predicted"/>
<keyword evidence="1" id="KW-0472">Membrane</keyword>